<organism evidence="1 2">
    <name type="scientific">Candidatus Roizmanbacteria bacterium CG_4_8_14_3_um_filter_36_10</name>
    <dbReference type="NCBI Taxonomy" id="1974834"/>
    <lineage>
        <taxon>Bacteria</taxon>
        <taxon>Candidatus Roizmaniibacteriota</taxon>
    </lineage>
</organism>
<gene>
    <name evidence="1" type="ORF">CO007_02285</name>
</gene>
<comment type="caution">
    <text evidence="1">The sequence shown here is derived from an EMBL/GenBank/DDBJ whole genome shotgun (WGS) entry which is preliminary data.</text>
</comment>
<sequence length="105" mass="11816">MVEGNTLDFGPVIFHNQEGVKYIIVENDSSYNLIYNDKGILQKVYKGLAHMGKIEQVESSKTYPLNINFERTVAAFFEQVDSLNFNTPQLITSQGRSKNLLKAGS</sequence>
<evidence type="ECO:0000313" key="2">
    <source>
        <dbReference type="Proteomes" id="UP000229370"/>
    </source>
</evidence>
<dbReference type="EMBL" id="PFQK01000042">
    <property type="protein sequence ID" value="PJC81907.1"/>
    <property type="molecule type" value="Genomic_DNA"/>
</dbReference>
<accession>A0A2M8GMV1</accession>
<protein>
    <submittedName>
        <fullName evidence="1">Uncharacterized protein</fullName>
    </submittedName>
</protein>
<name>A0A2M8GMV1_9BACT</name>
<reference evidence="2" key="1">
    <citation type="submission" date="2017-09" db="EMBL/GenBank/DDBJ databases">
        <title>Depth-based differentiation of microbial function through sediment-hosted aquifers and enrichment of novel symbionts in the deep terrestrial subsurface.</title>
        <authorList>
            <person name="Probst A.J."/>
            <person name="Ladd B."/>
            <person name="Jarett J.K."/>
            <person name="Geller-Mcgrath D.E."/>
            <person name="Sieber C.M.K."/>
            <person name="Emerson J.B."/>
            <person name="Anantharaman K."/>
            <person name="Thomas B.C."/>
            <person name="Malmstrom R."/>
            <person name="Stieglmeier M."/>
            <person name="Klingl A."/>
            <person name="Woyke T."/>
            <person name="Ryan C.M."/>
            <person name="Banfield J.F."/>
        </authorList>
    </citation>
    <scope>NUCLEOTIDE SEQUENCE [LARGE SCALE GENOMIC DNA]</scope>
</reference>
<proteinExistence type="predicted"/>
<dbReference type="AlphaFoldDB" id="A0A2M8GMV1"/>
<dbReference type="Proteomes" id="UP000229370">
    <property type="component" value="Unassembled WGS sequence"/>
</dbReference>
<evidence type="ECO:0000313" key="1">
    <source>
        <dbReference type="EMBL" id="PJC81907.1"/>
    </source>
</evidence>